<sequence length="193" mass="22264">MQVIPPAIPLSQMLWDQKFSSTGFVDDHFKFESDITNTHNMGLQRASELMFTYDLRSALIEDLRGISPQIGEHNASLQVERLAQADAAKERDEMIKKLEKDLKDERDRNLSLNKSLIIKDKELGNLAALRDNWENEREEKDKEISSLKFKQAIMFQDDFDFALAQVKILLPDADHNLLEEAYSLKKIIDGKLE</sequence>
<dbReference type="AlphaFoldDB" id="A0A2Z6MNN4"/>
<keyword evidence="3" id="KW-1185">Reference proteome</keyword>
<accession>A0A2Z6MNN4</accession>
<reference evidence="3" key="1">
    <citation type="journal article" date="2017" name="Front. Plant Sci.">
        <title>Climate Clever Clovers: New Paradigm to Reduce the Environmental Footprint of Ruminants by Breeding Low Methanogenic Forages Utilizing Haplotype Variation.</title>
        <authorList>
            <person name="Kaur P."/>
            <person name="Appels R."/>
            <person name="Bayer P.E."/>
            <person name="Keeble-Gagnere G."/>
            <person name="Wang J."/>
            <person name="Hirakawa H."/>
            <person name="Shirasawa K."/>
            <person name="Vercoe P."/>
            <person name="Stefanova K."/>
            <person name="Durmic Z."/>
            <person name="Nichols P."/>
            <person name="Revell C."/>
            <person name="Isobe S.N."/>
            <person name="Edwards D."/>
            <person name="Erskine W."/>
        </authorList>
    </citation>
    <scope>NUCLEOTIDE SEQUENCE [LARGE SCALE GENOMIC DNA]</scope>
    <source>
        <strain evidence="3">cv. Daliak</strain>
    </source>
</reference>
<evidence type="ECO:0000313" key="2">
    <source>
        <dbReference type="EMBL" id="GAU25110.1"/>
    </source>
</evidence>
<organism evidence="2 3">
    <name type="scientific">Trifolium subterraneum</name>
    <name type="common">Subterranean clover</name>
    <dbReference type="NCBI Taxonomy" id="3900"/>
    <lineage>
        <taxon>Eukaryota</taxon>
        <taxon>Viridiplantae</taxon>
        <taxon>Streptophyta</taxon>
        <taxon>Embryophyta</taxon>
        <taxon>Tracheophyta</taxon>
        <taxon>Spermatophyta</taxon>
        <taxon>Magnoliopsida</taxon>
        <taxon>eudicotyledons</taxon>
        <taxon>Gunneridae</taxon>
        <taxon>Pentapetalae</taxon>
        <taxon>rosids</taxon>
        <taxon>fabids</taxon>
        <taxon>Fabales</taxon>
        <taxon>Fabaceae</taxon>
        <taxon>Papilionoideae</taxon>
        <taxon>50 kb inversion clade</taxon>
        <taxon>NPAAA clade</taxon>
        <taxon>Hologalegina</taxon>
        <taxon>IRL clade</taxon>
        <taxon>Trifolieae</taxon>
        <taxon>Trifolium</taxon>
    </lineage>
</organism>
<dbReference type="EMBL" id="DF973303">
    <property type="protein sequence ID" value="GAU25110.1"/>
    <property type="molecule type" value="Genomic_DNA"/>
</dbReference>
<feature type="coiled-coil region" evidence="1">
    <location>
        <begin position="88"/>
        <end position="150"/>
    </location>
</feature>
<dbReference type="Proteomes" id="UP000242715">
    <property type="component" value="Unassembled WGS sequence"/>
</dbReference>
<proteinExistence type="predicted"/>
<name>A0A2Z6MNN4_TRISU</name>
<evidence type="ECO:0000256" key="1">
    <source>
        <dbReference type="SAM" id="Coils"/>
    </source>
</evidence>
<evidence type="ECO:0000313" key="3">
    <source>
        <dbReference type="Proteomes" id="UP000242715"/>
    </source>
</evidence>
<protein>
    <submittedName>
        <fullName evidence="2">Uncharacterized protein</fullName>
    </submittedName>
</protein>
<gene>
    <name evidence="2" type="ORF">TSUD_157650</name>
</gene>
<keyword evidence="1" id="KW-0175">Coiled coil</keyword>